<dbReference type="PANTHER" id="PTHR30218:SF0">
    <property type="entry name" value="POLYPHOSPHATE KINASE"/>
    <property type="match status" value="1"/>
</dbReference>
<dbReference type="EMBL" id="JAUUUU010000002">
    <property type="protein sequence ID" value="MDP1520428.1"/>
    <property type="molecule type" value="Genomic_DNA"/>
</dbReference>
<feature type="domain" description="Polyphosphate kinase N-terminal" evidence="9">
    <location>
        <begin position="6"/>
        <end position="108"/>
    </location>
</feature>
<dbReference type="CDD" id="cd09167">
    <property type="entry name" value="PLDc_EcPPK1_C2_like"/>
    <property type="match status" value="1"/>
</dbReference>
<comment type="PTM">
    <text evidence="6 7">An intermediate of this reaction is the autophosphorylated ppk in which a phosphate is covalently linked to a histidine residue through a N-P bond.</text>
</comment>
<dbReference type="AlphaFoldDB" id="A0AAW8B244"/>
<dbReference type="GO" id="GO:0009358">
    <property type="term" value="C:polyphosphate kinase complex"/>
    <property type="evidence" value="ECO:0007669"/>
    <property type="project" value="InterPro"/>
</dbReference>
<name>A0AAW8B244_9GAMM</name>
<organism evidence="12 13">
    <name type="scientific">Porticoccus litoralis</name>
    <dbReference type="NCBI Taxonomy" id="434086"/>
    <lineage>
        <taxon>Bacteria</taxon>
        <taxon>Pseudomonadati</taxon>
        <taxon>Pseudomonadota</taxon>
        <taxon>Gammaproteobacteria</taxon>
        <taxon>Cellvibrionales</taxon>
        <taxon>Porticoccaceae</taxon>
        <taxon>Porticoccus</taxon>
    </lineage>
</organism>
<keyword evidence="6" id="KW-0460">Magnesium</keyword>
<dbReference type="SUPFAM" id="SSF143724">
    <property type="entry name" value="PHP14-like"/>
    <property type="match status" value="1"/>
</dbReference>
<keyword evidence="2 6" id="KW-0808">Transferase</keyword>
<dbReference type="RefSeq" id="WP_305169992.1">
    <property type="nucleotide sequence ID" value="NZ_JAUUUU010000002.1"/>
</dbReference>
<dbReference type="NCBIfam" id="NF003917">
    <property type="entry name" value="PRK05443.1-1"/>
    <property type="match status" value="1"/>
</dbReference>
<evidence type="ECO:0000256" key="4">
    <source>
        <dbReference type="ARBA" id="ARBA00022777"/>
    </source>
</evidence>
<evidence type="ECO:0000256" key="3">
    <source>
        <dbReference type="ARBA" id="ARBA00022741"/>
    </source>
</evidence>
<dbReference type="GO" id="GO:0005524">
    <property type="term" value="F:ATP binding"/>
    <property type="evidence" value="ECO:0007669"/>
    <property type="project" value="UniProtKB-KW"/>
</dbReference>
<keyword evidence="1 6" id="KW-0597">Phosphoprotein</keyword>
<evidence type="ECO:0000256" key="2">
    <source>
        <dbReference type="ARBA" id="ARBA00022679"/>
    </source>
</evidence>
<comment type="caution">
    <text evidence="12">The sequence shown here is derived from an EMBL/GenBank/DDBJ whole genome shotgun (WGS) entry which is preliminary data.</text>
</comment>
<evidence type="ECO:0000313" key="13">
    <source>
        <dbReference type="Proteomes" id="UP001178354"/>
    </source>
</evidence>
<keyword evidence="4 6" id="KW-0418">Kinase</keyword>
<keyword evidence="3 6" id="KW-0547">Nucleotide-binding</keyword>
<dbReference type="EC" id="2.7.4.1" evidence="6 7"/>
<evidence type="ECO:0000256" key="5">
    <source>
        <dbReference type="ARBA" id="ARBA00022840"/>
    </source>
</evidence>
<sequence>MKKYPFYPKELSWLAFNERVLQEANDADNPIIERVHFLGIFSSNQDEFFKVRVADVRRKILIEQTSGSAKKSKQLLRDINKGIARHSELFDLAFESILKELRKRRIHFLMPDDLSTKQKTWVRHHFREHVLPRIVPILITPDIDLSRVLQDGANYLAVEIRNGDDVSYALLEVPDTSSRFLRLPNDEKNRRRYFMIIDEAIRLCLDMVLADFFSYDQLNAWSMKFSRDAEYVLDDDIDRSLVEKMSMGIKQRLQANPVRLSFDREMPEGMIDLLKTKFGFARGYSIIPGGRYRNFRDFIGFTNPGEKYLGFPSMPPLSVNKFDKYSNAFQAIDKNDILLYYPYHKFNYLVELLRQAAFDPKVTSIKINIYRVAKNSRVLESLIDAARNGKQVTVNVELKARFDEQQNLDLSEKLSDEGIKVMLGIPGLKVHSKLCLISRQSPQGEKRYAHIGTGNFNEKTAEIYTDFALFTSHPEICEEVSHVFDFIEQSFKHYDFKYLQVSPLNCRRKIRALINHEIAAAKAGKPAAITLKLNNLVDENIVRLLYQASQAGVKIRIIVRGMCALKPGIEGISENITVISIVDRFLEHPRCMVFHNGGDPKVYISSADWMTRNLDYRLEVGVPVLDPKLKKQVMDILEIQFTDRCKARVIDAEQNNAYVKRGNRKKVRSQMAIYDYLKKLE</sequence>
<dbReference type="InterPro" id="IPR036830">
    <property type="entry name" value="PP_kinase_middle_dom_sf"/>
</dbReference>
<dbReference type="Pfam" id="PF02503">
    <property type="entry name" value="PP_kinase"/>
    <property type="match status" value="1"/>
</dbReference>
<dbReference type="GO" id="GO:0046872">
    <property type="term" value="F:metal ion binding"/>
    <property type="evidence" value="ECO:0007669"/>
    <property type="project" value="UniProtKB-KW"/>
</dbReference>
<comment type="catalytic activity">
    <reaction evidence="6 7">
        <text>[phosphate](n) + ATP = [phosphate](n+1) + ADP</text>
        <dbReference type="Rhea" id="RHEA:19573"/>
        <dbReference type="Rhea" id="RHEA-COMP:9859"/>
        <dbReference type="Rhea" id="RHEA-COMP:14280"/>
        <dbReference type="ChEBI" id="CHEBI:16838"/>
        <dbReference type="ChEBI" id="CHEBI:30616"/>
        <dbReference type="ChEBI" id="CHEBI:456216"/>
        <dbReference type="EC" id="2.7.4.1"/>
    </reaction>
</comment>
<dbReference type="InterPro" id="IPR036832">
    <property type="entry name" value="PPK_N_dom_sf"/>
</dbReference>
<feature type="binding site" evidence="6">
    <location>
        <position position="44"/>
    </location>
    <ligand>
        <name>ATP</name>
        <dbReference type="ChEBI" id="CHEBI:30616"/>
    </ligand>
</feature>
<dbReference type="SUPFAM" id="SSF56024">
    <property type="entry name" value="Phospholipase D/nuclease"/>
    <property type="match status" value="2"/>
</dbReference>
<dbReference type="Gene3D" id="3.30.870.10">
    <property type="entry name" value="Endonuclease Chain A"/>
    <property type="match status" value="2"/>
</dbReference>
<comment type="cofactor">
    <cofactor evidence="6">
        <name>Mg(2+)</name>
        <dbReference type="ChEBI" id="CHEBI:18420"/>
    </cofactor>
</comment>
<feature type="binding site" evidence="6">
    <location>
        <position position="560"/>
    </location>
    <ligand>
        <name>ATP</name>
        <dbReference type="ChEBI" id="CHEBI:30616"/>
    </ligand>
</feature>
<evidence type="ECO:0000313" key="12">
    <source>
        <dbReference type="EMBL" id="MDP1520428.1"/>
    </source>
</evidence>
<feature type="domain" description="Polyphosphate kinase C-terminal" evidence="10">
    <location>
        <begin position="499"/>
        <end position="670"/>
    </location>
</feature>
<dbReference type="Proteomes" id="UP001178354">
    <property type="component" value="Unassembled WGS sequence"/>
</dbReference>
<evidence type="ECO:0000259" key="9">
    <source>
        <dbReference type="Pfam" id="PF13089"/>
    </source>
</evidence>
<reference evidence="12" key="1">
    <citation type="journal article" date="2010" name="Int. J. Syst. Evol. Microbiol.">
        <title>Porticoccus litoralis gen. nov., sp. nov., a gammaproteobacterium isolated from the Yellow Sea.</title>
        <authorList>
            <person name="Oh H.M."/>
            <person name="Kim H."/>
            <person name="Kim K.M."/>
            <person name="Min G.S."/>
            <person name="Cho J.C."/>
        </authorList>
    </citation>
    <scope>NUCLEOTIDE SEQUENCE</scope>
    <source>
        <strain evidence="12">DSM 25064</strain>
    </source>
</reference>
<dbReference type="Gene3D" id="3.30.1840.10">
    <property type="entry name" value="Polyphosphate kinase middle domain"/>
    <property type="match status" value="1"/>
</dbReference>
<keyword evidence="13" id="KW-1185">Reference proteome</keyword>
<feature type="binding site" evidence="6">
    <location>
        <position position="464"/>
    </location>
    <ligand>
        <name>ATP</name>
        <dbReference type="ChEBI" id="CHEBI:30616"/>
    </ligand>
</feature>
<reference evidence="12" key="2">
    <citation type="submission" date="2023-08" db="EMBL/GenBank/DDBJ databases">
        <authorList>
            <person name="Luo J."/>
        </authorList>
    </citation>
    <scope>NUCLEOTIDE SEQUENCE</scope>
    <source>
        <strain evidence="12">DSM 25064</strain>
    </source>
</reference>
<feature type="binding site" evidence="6">
    <location>
        <position position="588"/>
    </location>
    <ligand>
        <name>ATP</name>
        <dbReference type="ChEBI" id="CHEBI:30616"/>
    </ligand>
</feature>
<dbReference type="PIRSF" id="PIRSF015589">
    <property type="entry name" value="PP_kinase"/>
    <property type="match status" value="1"/>
</dbReference>
<evidence type="ECO:0000256" key="1">
    <source>
        <dbReference type="ARBA" id="ARBA00022553"/>
    </source>
</evidence>
<dbReference type="GO" id="GO:0008976">
    <property type="term" value="F:polyphosphate kinase activity"/>
    <property type="evidence" value="ECO:0007669"/>
    <property type="project" value="UniProtKB-UniRule"/>
</dbReference>
<accession>A0AAW8B244</accession>
<dbReference type="Pfam" id="PF17941">
    <property type="entry name" value="PP_kinase_C_1"/>
    <property type="match status" value="1"/>
</dbReference>
<dbReference type="Gene3D" id="1.20.58.310">
    <property type="entry name" value="Polyphosphate kinase N-terminal domain"/>
    <property type="match status" value="1"/>
</dbReference>
<evidence type="ECO:0000259" key="10">
    <source>
        <dbReference type="Pfam" id="PF13090"/>
    </source>
</evidence>
<dbReference type="InterPro" id="IPR024953">
    <property type="entry name" value="PP_kinase_middle"/>
</dbReference>
<dbReference type="Pfam" id="PF13090">
    <property type="entry name" value="PP_kinase_C"/>
    <property type="match status" value="1"/>
</dbReference>
<evidence type="ECO:0000256" key="7">
    <source>
        <dbReference type="RuleBase" id="RU003800"/>
    </source>
</evidence>
<dbReference type="CDD" id="cd09164">
    <property type="entry name" value="PLDc_EcPPK1_C1_like"/>
    <property type="match status" value="1"/>
</dbReference>
<dbReference type="InterPro" id="IPR003414">
    <property type="entry name" value="PP_kinase"/>
</dbReference>
<feature type="binding site" evidence="6">
    <location>
        <position position="371"/>
    </location>
    <ligand>
        <name>Mg(2+)</name>
        <dbReference type="ChEBI" id="CHEBI:18420"/>
    </ligand>
</feature>
<feature type="domain" description="Polyphosphate kinase middle" evidence="8">
    <location>
        <begin position="117"/>
        <end position="301"/>
    </location>
</feature>
<dbReference type="NCBIfam" id="TIGR03705">
    <property type="entry name" value="poly_P_kin"/>
    <property type="match status" value="1"/>
</dbReference>
<protein>
    <recommendedName>
        <fullName evidence="6 7">Polyphosphate kinase</fullName>
        <ecNumber evidence="6 7">2.7.4.1</ecNumber>
    </recommendedName>
    <alternativeName>
        <fullName evidence="6">ATP-polyphosphate phosphotransferase</fullName>
    </alternativeName>
    <alternativeName>
        <fullName evidence="6">Polyphosphoric acid kinase</fullName>
    </alternativeName>
</protein>
<evidence type="ECO:0000256" key="6">
    <source>
        <dbReference type="HAMAP-Rule" id="MF_00347"/>
    </source>
</evidence>
<dbReference type="InterPro" id="IPR025200">
    <property type="entry name" value="PPK_C_dom2"/>
</dbReference>
<feature type="domain" description="Polyphosphate kinase C-terminal" evidence="11">
    <location>
        <begin position="328"/>
        <end position="491"/>
    </location>
</feature>
<dbReference type="SUPFAM" id="SSF140356">
    <property type="entry name" value="PPK N-terminal domain-like"/>
    <property type="match status" value="1"/>
</dbReference>
<evidence type="ECO:0000259" key="8">
    <source>
        <dbReference type="Pfam" id="PF02503"/>
    </source>
</evidence>
<dbReference type="Pfam" id="PF13089">
    <property type="entry name" value="PP_kinase_N"/>
    <property type="match status" value="1"/>
</dbReference>
<proteinExistence type="inferred from homology"/>
<gene>
    <name evidence="12" type="primary">ppk1</name>
    <name evidence="6" type="synonym">ppk</name>
    <name evidence="12" type="ORF">Q8A57_05530</name>
</gene>
<keyword evidence="6" id="KW-0479">Metal-binding</keyword>
<dbReference type="HAMAP" id="MF_00347">
    <property type="entry name" value="Polyphosphate_kinase"/>
    <property type="match status" value="1"/>
</dbReference>
<dbReference type="InterPro" id="IPR025198">
    <property type="entry name" value="PPK_N_dom"/>
</dbReference>
<dbReference type="InterPro" id="IPR041108">
    <property type="entry name" value="PP_kinase_C_1"/>
</dbReference>
<feature type="binding site" evidence="6">
    <location>
        <position position="401"/>
    </location>
    <ligand>
        <name>Mg(2+)</name>
        <dbReference type="ChEBI" id="CHEBI:18420"/>
    </ligand>
</feature>
<comment type="similarity">
    <text evidence="6 7">Belongs to the polyphosphate kinase 1 (PPK1) family.</text>
</comment>
<dbReference type="PANTHER" id="PTHR30218">
    <property type="entry name" value="POLYPHOSPHATE KINASE"/>
    <property type="match status" value="1"/>
</dbReference>
<comment type="function">
    <text evidence="6 7">Catalyzes the reversible transfer of the terminal phosphate of ATP to form a long-chain polyphosphate (polyP).</text>
</comment>
<feature type="active site" description="Phosphohistidine intermediate" evidence="6">
    <location>
        <position position="431"/>
    </location>
</feature>
<dbReference type="GO" id="GO:0006799">
    <property type="term" value="P:polyphosphate biosynthetic process"/>
    <property type="evidence" value="ECO:0007669"/>
    <property type="project" value="UniProtKB-UniRule"/>
</dbReference>
<evidence type="ECO:0000259" key="11">
    <source>
        <dbReference type="Pfam" id="PF17941"/>
    </source>
</evidence>
<keyword evidence="5 6" id="KW-0067">ATP-binding</keyword>